<dbReference type="PANTHER" id="PTHR13817:SF151">
    <property type="entry name" value="TITIN"/>
    <property type="match status" value="1"/>
</dbReference>
<evidence type="ECO:0000313" key="6">
    <source>
        <dbReference type="EMBL" id="GIY57128.1"/>
    </source>
</evidence>
<name>A0AAV4UH86_CAEEX</name>
<dbReference type="PROSITE" id="PS50853">
    <property type="entry name" value="FN3"/>
    <property type="match status" value="7"/>
</dbReference>
<dbReference type="InterPro" id="IPR050964">
    <property type="entry name" value="Striated_Muscle_Regulatory"/>
</dbReference>
<dbReference type="InterPro" id="IPR036116">
    <property type="entry name" value="FN3_sf"/>
</dbReference>
<dbReference type="Gene3D" id="2.60.40.10">
    <property type="entry name" value="Immunoglobulins"/>
    <property type="match status" value="13"/>
</dbReference>
<protein>
    <submittedName>
        <fullName evidence="6">Twitchin</fullName>
    </submittedName>
</protein>
<evidence type="ECO:0000256" key="3">
    <source>
        <dbReference type="SAM" id="MobiDB-lite"/>
    </source>
</evidence>
<dbReference type="SUPFAM" id="SSF48726">
    <property type="entry name" value="Immunoglobulin"/>
    <property type="match status" value="7"/>
</dbReference>
<dbReference type="FunFam" id="2.60.40.10:FF:000056">
    <property type="entry name" value="twitchin isoform X4"/>
    <property type="match status" value="5"/>
</dbReference>
<evidence type="ECO:0000313" key="7">
    <source>
        <dbReference type="Proteomes" id="UP001054945"/>
    </source>
</evidence>
<evidence type="ECO:0000256" key="1">
    <source>
        <dbReference type="ARBA" id="ARBA00022737"/>
    </source>
</evidence>
<dbReference type="Pfam" id="PF07679">
    <property type="entry name" value="I-set"/>
    <property type="match status" value="5"/>
</dbReference>
<feature type="domain" description="Ig-like" evidence="4">
    <location>
        <begin position="218"/>
        <end position="347"/>
    </location>
</feature>
<dbReference type="InterPro" id="IPR007110">
    <property type="entry name" value="Ig-like_dom"/>
</dbReference>
<dbReference type="GO" id="GO:0031430">
    <property type="term" value="C:M band"/>
    <property type="evidence" value="ECO:0007669"/>
    <property type="project" value="TreeGrafter"/>
</dbReference>
<dbReference type="SMART" id="SM00408">
    <property type="entry name" value="IGc2"/>
    <property type="match status" value="4"/>
</dbReference>
<dbReference type="InterPro" id="IPR003599">
    <property type="entry name" value="Ig_sub"/>
</dbReference>
<keyword evidence="7" id="KW-1185">Reference proteome</keyword>
<dbReference type="PROSITE" id="PS50835">
    <property type="entry name" value="IG_LIKE"/>
    <property type="match status" value="2"/>
</dbReference>
<feature type="domain" description="Fibronectin type-III" evidence="5">
    <location>
        <begin position="554"/>
        <end position="649"/>
    </location>
</feature>
<organism evidence="6 7">
    <name type="scientific">Caerostris extrusa</name>
    <name type="common">Bark spider</name>
    <name type="synonym">Caerostris bankana</name>
    <dbReference type="NCBI Taxonomy" id="172846"/>
    <lineage>
        <taxon>Eukaryota</taxon>
        <taxon>Metazoa</taxon>
        <taxon>Ecdysozoa</taxon>
        <taxon>Arthropoda</taxon>
        <taxon>Chelicerata</taxon>
        <taxon>Arachnida</taxon>
        <taxon>Araneae</taxon>
        <taxon>Araneomorphae</taxon>
        <taxon>Entelegynae</taxon>
        <taxon>Araneoidea</taxon>
        <taxon>Araneidae</taxon>
        <taxon>Caerostris</taxon>
    </lineage>
</organism>
<feature type="domain" description="Fibronectin type-III" evidence="5">
    <location>
        <begin position="1288"/>
        <end position="1386"/>
    </location>
</feature>
<evidence type="ECO:0000256" key="2">
    <source>
        <dbReference type="ARBA" id="ARBA00023319"/>
    </source>
</evidence>
<dbReference type="FunFam" id="2.60.40.10:FF:000214">
    <property type="entry name" value="titin isoform X1"/>
    <property type="match status" value="1"/>
</dbReference>
<feature type="domain" description="Fibronectin type-III" evidence="5">
    <location>
        <begin position="1040"/>
        <end position="1138"/>
    </location>
</feature>
<dbReference type="InterPro" id="IPR013098">
    <property type="entry name" value="Ig_I-set"/>
</dbReference>
<sequence>MIVKLKKDEFVKPLVDARAKEGKDKKVRLEAVFSKLNVKAKWYKGKEELFLGKKYHMQSEGDLHVLIINNPVEEDSGRYKIECMGISSSCIVEVDEPDPVYKFTKRLNDVTDAYTTKDIVLDCAASDKYVIEADPLGRKLLKIVDLNLNDCGQYMCKINAEEKTETKLVVTEQQFKFMKPLKSIKVIENTEVVLECELDDWEGKVQWFKGDKELKPDPVIEQVAQIRRRRLVFKGVRLGDQGKYTCKSNADSTVCEMIVEPANKVVKKLKDCTLLEREKAVLEVEMLDKKAPVEWFKNGEKITPTDRINIKMYDDGKHHLIFNNLELEDVGEYTCSAKDLSTSCKLTVEKAERAPIIKLDKFDFVGDSGKPYTIEVPYEIVGTRTTKAVAKLLRNGQAVSPKEIDIVVKEEKVLITFRKAVRASSAKYGFTLTNSQGEAACDINLNILDVPTPPEGPLEVFDVYRDRCKLAWKPCKDTGGIPLTHYLVERQDLGARGGWAEVGTTQDTKFDVTDLTPKKEYKFRIRAINEKGSSQPLVAPKTTFAKDPYDEPSKPGKVEIEDWDVGRVDIKWEKPESDGGAPITGYIVEYKDKFSGEWTTGPEVGPDELKCRVDGLKEGVQYQFRVKAVNKAGPGEPSDPSKPVIAKARYVKPYIIGDEVKGMIIKKGQMIKYEIQFGGEPPPTVKWSKDLRELDVSKIKDTTFMVKNAERADSGKYTLTLTNNSGSCASWGDVIVLDKPTAPRGPLKAEEVRADHVKLKWNQPDDTGGQELKGYVIEKMDTDTGRWVPAGEVGPHENTFTVDGLTPKKKYKFRVKAINKDGESPALVTEEPIEAKNPYDEPGKPPKPEIVDYDNTKVDLKWVPPDNDGGRPILHYIIEMKDKFSVAWTQVLKTEDNKCRGTVEGLKENAVVQFRLRAVNKAGIGEPSDPTANHVVKHRNLKPYIDRTNLKTQIIKVGRSIKYDVDIRGEPPPEVVWSFADRKVVQDDHIKIENKDYHSDFNIVKGMRKHSGKYTITATNASGKDMVTVDVTILGKPSKPEGPLEVNDIHKEGCKLKWNKPKDDGGAPIQQYEVEKFDKETGRWTRLGKVNGDKPEMEVTGLTPGKEYLFRVSAINEEDEPGKPGVPDFVDWDNTSVDMKWEPQKATEALLLPSTSLKRKKSSADMGESSRINAAGPSEPSEATKHHLVKHRKLKPYIDRTNLETTTLRKGKSFKLDVNIRGEPAPTVKWILKEKVVENSEHREIQNVEYNTKLIIHNAQRKYSGVYKIVAENEHGKDEAEVEINILAKGPLEVSNVHAKGCKLKWQPPEDDGGKPIHHYQVEKMDTATGNWVPVGRAEKMIIQKLTFLDSYLEKNINSVLKQLTLKENLNHWSLISRLLLRILFDLASQPGTPEIVDWDENMVDMKWQPPKSDGGAPITGYVIEKKNDLNCLGYLR</sequence>
<keyword evidence="2" id="KW-0393">Immunoglobulin domain</keyword>
<keyword evidence="1" id="KW-0677">Repeat</keyword>
<evidence type="ECO:0000259" key="5">
    <source>
        <dbReference type="PROSITE" id="PS50853"/>
    </source>
</evidence>
<dbReference type="PANTHER" id="PTHR13817">
    <property type="entry name" value="TITIN"/>
    <property type="match status" value="1"/>
</dbReference>
<dbReference type="SMART" id="SM00060">
    <property type="entry name" value="FN3"/>
    <property type="match status" value="5"/>
</dbReference>
<dbReference type="InterPro" id="IPR013783">
    <property type="entry name" value="Ig-like_fold"/>
</dbReference>
<accession>A0AAV4UH86</accession>
<feature type="domain" description="Fibronectin type-III" evidence="5">
    <location>
        <begin position="453"/>
        <end position="548"/>
    </location>
</feature>
<comment type="caution">
    <text evidence="6">The sequence shown here is derived from an EMBL/GenBank/DDBJ whole genome shotgun (WGS) entry which is preliminary data.</text>
</comment>
<feature type="domain" description="Fibronectin type-III" evidence="5">
    <location>
        <begin position="844"/>
        <end position="939"/>
    </location>
</feature>
<dbReference type="SUPFAM" id="SSF49265">
    <property type="entry name" value="Fibronectin type III"/>
    <property type="match status" value="4"/>
</dbReference>
<dbReference type="GO" id="GO:0045214">
    <property type="term" value="P:sarcomere organization"/>
    <property type="evidence" value="ECO:0007669"/>
    <property type="project" value="TreeGrafter"/>
</dbReference>
<dbReference type="SMART" id="SM00409">
    <property type="entry name" value="IG"/>
    <property type="match status" value="7"/>
</dbReference>
<dbReference type="InterPro" id="IPR003598">
    <property type="entry name" value="Ig_sub2"/>
</dbReference>
<reference evidence="6 7" key="1">
    <citation type="submission" date="2021-06" db="EMBL/GenBank/DDBJ databases">
        <title>Caerostris extrusa draft genome.</title>
        <authorList>
            <person name="Kono N."/>
            <person name="Arakawa K."/>
        </authorList>
    </citation>
    <scope>NUCLEOTIDE SEQUENCE [LARGE SCALE GENOMIC DNA]</scope>
</reference>
<proteinExistence type="predicted"/>
<dbReference type="FunFam" id="2.60.40.10:FF:000031">
    <property type="entry name" value="Myosin-binding protein C, slow type"/>
    <property type="match status" value="1"/>
</dbReference>
<dbReference type="EMBL" id="BPLR01012862">
    <property type="protein sequence ID" value="GIY57128.1"/>
    <property type="molecule type" value="Genomic_DNA"/>
</dbReference>
<dbReference type="FunFam" id="2.60.40.10:FF:000567">
    <property type="entry name" value="Uncharacterized protein, isoform G"/>
    <property type="match status" value="2"/>
</dbReference>
<feature type="domain" description="Fibronectin type-III" evidence="5">
    <location>
        <begin position="1390"/>
        <end position="1437"/>
    </location>
</feature>
<dbReference type="Pfam" id="PF00041">
    <property type="entry name" value="fn3"/>
    <property type="match status" value="5"/>
</dbReference>
<feature type="domain" description="Fibronectin type-III" evidence="5">
    <location>
        <begin position="742"/>
        <end position="838"/>
    </location>
</feature>
<dbReference type="CDD" id="cd00063">
    <property type="entry name" value="FN3"/>
    <property type="match status" value="7"/>
</dbReference>
<dbReference type="InterPro" id="IPR003961">
    <property type="entry name" value="FN3_dom"/>
</dbReference>
<gene>
    <name evidence="6" type="primary">unc-22</name>
    <name evidence="6" type="ORF">CEXT_89341</name>
</gene>
<dbReference type="InterPro" id="IPR036179">
    <property type="entry name" value="Ig-like_dom_sf"/>
</dbReference>
<feature type="domain" description="Ig-like" evidence="4">
    <location>
        <begin position="1196"/>
        <end position="1285"/>
    </location>
</feature>
<feature type="region of interest" description="Disordered" evidence="3">
    <location>
        <begin position="1153"/>
        <end position="1188"/>
    </location>
</feature>
<evidence type="ECO:0000259" key="4">
    <source>
        <dbReference type="PROSITE" id="PS50835"/>
    </source>
</evidence>
<dbReference type="Proteomes" id="UP001054945">
    <property type="component" value="Unassembled WGS sequence"/>
</dbReference>
<dbReference type="PRINTS" id="PR00014">
    <property type="entry name" value="FNTYPEIII"/>
</dbReference>